<evidence type="ECO:0000313" key="2">
    <source>
        <dbReference type="Proteomes" id="UP000245910"/>
    </source>
</evidence>
<keyword evidence="2" id="KW-1185">Reference proteome</keyword>
<dbReference type="EMBL" id="LN649231">
    <property type="protein sequence ID" value="CEI69953.1"/>
    <property type="molecule type" value="Genomic_DNA"/>
</dbReference>
<dbReference type="AlphaFoldDB" id="A0A2L2TNJ6"/>
<sequence length="477" mass="56084">MSDPIIQTILKIRQVNKIILNLHAPRRGYFVGALFLMLTKANDVYCFMSNMMRDIIVDQLDLDLGYAEINFLIESRQPGQTANEAKNFWECRLPKALQEPIRKYWSGTGQMPSFYEYFLISHPWEFLRPPVINYMTWPRKHVHRHDPFTTEMVQNLKKALFQGTLHELWSTESMTRARWTGKRNTFGERYCSIEGHWKHIYYDRENLMSRFQFWLDNLPGPAGGHMDMLRLHRFKTMNKCGAGIFAQQTQNYLKSGGPYGASTEINKCLATLFDPFAAAHIIEMRDSCPHFRAVEWATAPISEHTKYKSNDTWLTFYPKGIRYYWDRRNLVEWRLHWKTRDYNRLGKSDKGHYRRNNVLLHQWWECVASYQDSGAILNNLALPMELEALQGALKSFPSHPADSERPVLVRRDRDEYVARVVRKGCGYMDGHYCVMAWRCLAWANYTGANPFFHNDRGFKEFVGVVYNPYGSVMYIPS</sequence>
<evidence type="ECO:0000313" key="1">
    <source>
        <dbReference type="EMBL" id="CEI69953.1"/>
    </source>
</evidence>
<proteinExistence type="predicted"/>
<accession>A0A2L2TNJ6</accession>
<organism evidence="1 2">
    <name type="scientific">Fusarium venenatum</name>
    <dbReference type="NCBI Taxonomy" id="56646"/>
    <lineage>
        <taxon>Eukaryota</taxon>
        <taxon>Fungi</taxon>
        <taxon>Dikarya</taxon>
        <taxon>Ascomycota</taxon>
        <taxon>Pezizomycotina</taxon>
        <taxon>Sordariomycetes</taxon>
        <taxon>Hypocreomycetidae</taxon>
        <taxon>Hypocreales</taxon>
        <taxon>Nectriaceae</taxon>
        <taxon>Fusarium</taxon>
    </lineage>
</organism>
<dbReference type="Proteomes" id="UP000245910">
    <property type="component" value="Chromosome III"/>
</dbReference>
<reference evidence="2" key="1">
    <citation type="submission" date="2014-10" db="EMBL/GenBank/DDBJ databases">
        <authorList>
            <person name="King R."/>
        </authorList>
    </citation>
    <scope>NUCLEOTIDE SEQUENCE [LARGE SCALE GENOMIC DNA]</scope>
    <source>
        <strain evidence="2">A3/5</strain>
    </source>
</reference>
<protein>
    <submittedName>
        <fullName evidence="1">Uncharacterized protein</fullName>
    </submittedName>
</protein>
<name>A0A2L2TNJ6_9HYPO</name>